<sequence length="2205" mass="244287">MAWALTATADASPRAVPIHASDVSLRAPGGYATTLEDIENALDADEPFVAQVGAELLKDAYGMLKGGCPDGTVMIYTGPQSEDLDSVAKESKVEERHVPGILSGHHRLRRCFVISFAGHEAVLAPAVEFVKVKAPKARDKSESIVFRASFHEHYAESFESIRSKPARALRQWASRVLPSNLGAIIDSWGWVAKDGTEVTGLVRATMEAGNQLLASSGRAHSGVALFLTPVNWNDIGVCQPSLLWVNKEASEDWSQYLGRVRKDANEHGLVANGNRLGLRLDALDPRIVPRRSLWHFRGAGPGWLLEDVEQVLIEGGFGEIEIQSSTSRRGGVLWTFLASRADFRDFVPLQLTDEDGNEHVAEATKISRKRSKGMTSAIPTERTHSFKPAPLEDFIKTAKPKGKANAGTRKVTLTTANTEGAASASPLEDMVVDGDEATVLEPAGAKRSLPGDEAQASIAAPKQPKIFKLPDTAQIVENRGKGNCLFEAVAQGVSEIESKRIGHRQVRAALADWLASHSDAVEPHWDGLAPDGTKLNGGFMEYTDRIRQQGAYGGYLELYAVSVAHALNIIVVHQDCIHKFPAKADSTEMGHFLCLKYEAAHYEFVRLLGKEIAQLWLGASVPKFSGNRGGGGLAFSDYADCVSSAPWRTAPASRLRFSAYKGSTSSAKTCSKRRRSSTRPMTSAESSKRARLVAGPSARSNQATASQHVSEDEEDVANEGKADQQTVKVRPSKYLVKPGVYQFRCEQCPYVGTYESAGSASTGANYHLTSAHGGVGCPGRRKHPKGLQRLSGKDVAAWRCPVPGCRVGISCLTRTKLTEGGFAMLKNEHRKAKHSELSISKWLAFAHRRVDISFTRKVRAHHLNKSAAQRVINPRFPDGFVLFSWPRVVLRQKRERLCLQSAGQCDEKVDPKFVKHRVSKLQKLMKKPPARHGMEDEVLQGFQCVLGSGPVPRVAIVAQEPIRKVTAPELLDSDRAVFACCEFLADGLVQKYVIGSVYGDASDEDLAAALVLQSLTFVQSFGLPWIIMGDFNLEQDCACFQAAFCQGGAMNLDSYFGPLRTLPPTRLNGQRRIDYGLAHPNVIPTTLKHYISVADHYAVCYEFENLAGIPQYKSPARLQPNNLDDKSIAEKFEQSWCSEPFLQALNRDDVDAAWEALSNAAEHVLCGQQENEAEKCGAKLPRANTWVPRIAPATSKAALSDEPVRLRRLRRLGRRLRQLMLRPNDEQLQRTAFSALDGLVTSFDVLSDWPERTLDGLCNVVHQTIRDCETSLRKERIDRWKEQIDASPTKALAWVKARAASEMAAGVSPPVQDPRVPLRAVHPSNIISEEEATWTELWNIGPQPMEPFERILADIGHEKREADVTIEWHGRNLKRRAKAMGHKAPGPDDWEPAMLARLPLRWFESFALLWAKVWERGAVPRLWQRARVALIPKQDGTWRPLCMATAAWRLGAAEIVQQLRSWVDSWASPHLLGGLPGRSVQHAHMRLHEALVADPDRLIVAEDLSKCFDTIDIGLACRALVHHGAPVRLVRLLKGFYSSQQRIFSVAGHLGTRWHSVSRGILQGCPVSPMIAASLLQLWTWKVVESPDSLIDAVVFVDDRTMWTEGSENQRDDAIRGALTRSKQFDETRGWTCRPTKCQFVCRNPETHADIIRETGYVHDEKLKVLGACHRLDGTCSPARVSSEELHLRLRFLRALRVPATMRAYLVGMLILAKMAWIACVATDFDVDMQSLRTDIAWALVGHVALRDAPKCLVFEIFGWQCDPEFAMEWAALTAAVQWHLRCPLWTDNVCLRFAAKPWQVLIPAAKAALDRWGWSVSHDGANITKQDHLGQERRFVIGVDGLDVLKAWLEYEHKRQALFATCRISRSLHRSEALDLAQGVLLPPPDGHRMLHGAVHKQVYFEAGASRAQRLVALASGCSVWHENQMTGLPRHQWHTTCMCGKEWPSRPHLIFQCEATAGIRTDAGVRAPTNRAQERLLAATVEFLPLPPRANADDDSTQVLVRAFASAMSQDASCVCCATDGSSKEDVAAWAAVVEGSQPIAAGFEYEDQSPFVAEVFGILHLLEAAAISMRSTRRTRVLLLCDCQAAIRVCKRSYSGCYQTLARRIWAALDALSHREIDVILHWVPAHDRIVPGWRPPENITEARARALNDAVDVAARDMALRRWQGSHRAMWHCDARAAKALETKLLKTAIAVAEQYHVWVN</sequence>
<proteinExistence type="predicted"/>
<feature type="region of interest" description="Disordered" evidence="1">
    <location>
        <begin position="666"/>
        <end position="727"/>
    </location>
</feature>
<dbReference type="InterPro" id="IPR012337">
    <property type="entry name" value="RNaseH-like_sf"/>
</dbReference>
<dbReference type="GO" id="GO:0004523">
    <property type="term" value="F:RNA-DNA hybrid ribonuclease activity"/>
    <property type="evidence" value="ECO:0007669"/>
    <property type="project" value="InterPro"/>
</dbReference>
<dbReference type="SUPFAM" id="SSF54001">
    <property type="entry name" value="Cysteine proteinases"/>
    <property type="match status" value="1"/>
</dbReference>
<dbReference type="PANTHER" id="PTHR19446">
    <property type="entry name" value="REVERSE TRANSCRIPTASES"/>
    <property type="match status" value="1"/>
</dbReference>
<dbReference type="Gene3D" id="3.60.10.10">
    <property type="entry name" value="Endonuclease/exonuclease/phosphatase"/>
    <property type="match status" value="1"/>
</dbReference>
<gene>
    <name evidence="5" type="ORF">SNAT2548_LOCUS27595</name>
</gene>
<protein>
    <recommendedName>
        <fullName evidence="7">LINE-1 reverse transcriptase-like</fullName>
    </recommendedName>
</protein>
<dbReference type="Pfam" id="PF02338">
    <property type="entry name" value="OTU"/>
    <property type="match status" value="1"/>
</dbReference>
<feature type="region of interest" description="Disordered" evidence="1">
    <location>
        <begin position="360"/>
        <end position="379"/>
    </location>
</feature>
<dbReference type="PROSITE" id="PS50878">
    <property type="entry name" value="RT_POL"/>
    <property type="match status" value="1"/>
</dbReference>
<dbReference type="InterPro" id="IPR000477">
    <property type="entry name" value="RT_dom"/>
</dbReference>
<dbReference type="PROSITE" id="PS50802">
    <property type="entry name" value="OTU"/>
    <property type="match status" value="1"/>
</dbReference>
<dbReference type="InterPro" id="IPR003323">
    <property type="entry name" value="OTU_dom"/>
</dbReference>
<dbReference type="InterPro" id="IPR036397">
    <property type="entry name" value="RNaseH_sf"/>
</dbReference>
<evidence type="ECO:0008006" key="7">
    <source>
        <dbReference type="Google" id="ProtNLM"/>
    </source>
</evidence>
<feature type="domain" description="RNase H type-1" evidence="4">
    <location>
        <begin position="2013"/>
        <end position="2164"/>
    </location>
</feature>
<organism evidence="5 6">
    <name type="scientific">Symbiodinium natans</name>
    <dbReference type="NCBI Taxonomy" id="878477"/>
    <lineage>
        <taxon>Eukaryota</taxon>
        <taxon>Sar</taxon>
        <taxon>Alveolata</taxon>
        <taxon>Dinophyceae</taxon>
        <taxon>Suessiales</taxon>
        <taxon>Symbiodiniaceae</taxon>
        <taxon>Symbiodinium</taxon>
    </lineage>
</organism>
<name>A0A812SRZ9_9DINO</name>
<dbReference type="Gene3D" id="3.30.420.10">
    <property type="entry name" value="Ribonuclease H-like superfamily/Ribonuclease H"/>
    <property type="match status" value="1"/>
</dbReference>
<dbReference type="InterPro" id="IPR036691">
    <property type="entry name" value="Endo/exonu/phosph_ase_sf"/>
</dbReference>
<dbReference type="EMBL" id="CAJNDS010002479">
    <property type="protein sequence ID" value="CAE7492450.1"/>
    <property type="molecule type" value="Genomic_DNA"/>
</dbReference>
<evidence type="ECO:0000256" key="1">
    <source>
        <dbReference type="SAM" id="MobiDB-lite"/>
    </source>
</evidence>
<dbReference type="GO" id="GO:0003676">
    <property type="term" value="F:nucleic acid binding"/>
    <property type="evidence" value="ECO:0007669"/>
    <property type="project" value="InterPro"/>
</dbReference>
<reference evidence="5" key="1">
    <citation type="submission" date="2021-02" db="EMBL/GenBank/DDBJ databases">
        <authorList>
            <person name="Dougan E. K."/>
            <person name="Rhodes N."/>
            <person name="Thang M."/>
            <person name="Chan C."/>
        </authorList>
    </citation>
    <scope>NUCLEOTIDE SEQUENCE</scope>
</reference>
<dbReference type="OrthoDB" id="415023at2759"/>
<evidence type="ECO:0000313" key="6">
    <source>
        <dbReference type="Proteomes" id="UP000604046"/>
    </source>
</evidence>
<dbReference type="PROSITE" id="PS50879">
    <property type="entry name" value="RNASE_H_1"/>
    <property type="match status" value="1"/>
</dbReference>
<dbReference type="InterPro" id="IPR038765">
    <property type="entry name" value="Papain-like_cys_pep_sf"/>
</dbReference>
<feature type="compositionally biased region" description="Polar residues" evidence="1">
    <location>
        <begin position="698"/>
        <end position="708"/>
    </location>
</feature>
<feature type="domain" description="Reverse transcriptase" evidence="3">
    <location>
        <begin position="1412"/>
        <end position="1659"/>
    </location>
</feature>
<evidence type="ECO:0000259" key="2">
    <source>
        <dbReference type="PROSITE" id="PS50802"/>
    </source>
</evidence>
<dbReference type="Proteomes" id="UP000604046">
    <property type="component" value="Unassembled WGS sequence"/>
</dbReference>
<evidence type="ECO:0000259" key="3">
    <source>
        <dbReference type="PROSITE" id="PS50878"/>
    </source>
</evidence>
<accession>A0A812SRZ9</accession>
<dbReference type="InterPro" id="IPR002156">
    <property type="entry name" value="RNaseH_domain"/>
</dbReference>
<dbReference type="Pfam" id="PF00078">
    <property type="entry name" value="RVT_1"/>
    <property type="match status" value="1"/>
</dbReference>
<evidence type="ECO:0000259" key="4">
    <source>
        <dbReference type="PROSITE" id="PS50879"/>
    </source>
</evidence>
<dbReference type="SUPFAM" id="SSF56219">
    <property type="entry name" value="DNase I-like"/>
    <property type="match status" value="1"/>
</dbReference>
<evidence type="ECO:0000313" key="5">
    <source>
        <dbReference type="EMBL" id="CAE7492450.1"/>
    </source>
</evidence>
<dbReference type="SUPFAM" id="SSF53098">
    <property type="entry name" value="Ribonuclease H-like"/>
    <property type="match status" value="1"/>
</dbReference>
<feature type="domain" description="OTU" evidence="2">
    <location>
        <begin position="473"/>
        <end position="608"/>
    </location>
</feature>
<comment type="caution">
    <text evidence="5">The sequence shown here is derived from an EMBL/GenBank/DDBJ whole genome shotgun (WGS) entry which is preliminary data.</text>
</comment>
<keyword evidence="6" id="KW-1185">Reference proteome</keyword>
<dbReference type="Gene3D" id="3.90.70.80">
    <property type="match status" value="1"/>
</dbReference>
<dbReference type="CDD" id="cd22744">
    <property type="entry name" value="OTU"/>
    <property type="match status" value="1"/>
</dbReference>